<evidence type="ECO:0000313" key="8">
    <source>
        <dbReference type="Proteomes" id="UP000440732"/>
    </source>
</evidence>
<dbReference type="Proteomes" id="UP000460718">
    <property type="component" value="Unassembled WGS sequence"/>
</dbReference>
<name>A0A6A3HQ90_9STRA</name>
<evidence type="ECO:0000313" key="5">
    <source>
        <dbReference type="EMBL" id="KAE9300132.1"/>
    </source>
</evidence>
<protein>
    <submittedName>
        <fullName evidence="1">Uncharacterized protein</fullName>
    </submittedName>
</protein>
<evidence type="ECO:0000313" key="6">
    <source>
        <dbReference type="Proteomes" id="UP000433483"/>
    </source>
</evidence>
<evidence type="ECO:0000313" key="9">
    <source>
        <dbReference type="Proteomes" id="UP000441208"/>
    </source>
</evidence>
<dbReference type="Proteomes" id="UP000440732">
    <property type="component" value="Unassembled WGS sequence"/>
</dbReference>
<dbReference type="EMBL" id="QXFW01003145">
    <property type="protein sequence ID" value="KAE8972709.1"/>
    <property type="molecule type" value="Genomic_DNA"/>
</dbReference>
<dbReference type="EMBL" id="QXGE01000966">
    <property type="protein sequence ID" value="KAE9300132.1"/>
    <property type="molecule type" value="Genomic_DNA"/>
</dbReference>
<evidence type="ECO:0000313" key="1">
    <source>
        <dbReference type="EMBL" id="KAE8972709.1"/>
    </source>
</evidence>
<accession>A0A6A3HQ90</accession>
<evidence type="ECO:0000313" key="2">
    <source>
        <dbReference type="EMBL" id="KAE9112778.1"/>
    </source>
</evidence>
<reference evidence="1 10" key="1">
    <citation type="submission" date="2018-09" db="EMBL/GenBank/DDBJ databases">
        <title>Genomic investigation of the strawberry pathogen Phytophthora fragariae indicates pathogenicity is determined by transcriptional variation in three key races.</title>
        <authorList>
            <person name="Adams T.M."/>
            <person name="Armitage A.D."/>
            <person name="Sobczyk M.K."/>
            <person name="Bates H.J."/>
            <person name="Dunwell J.M."/>
            <person name="Nellist C.F."/>
            <person name="Harrison R.J."/>
        </authorList>
    </citation>
    <scope>NUCLEOTIDE SEQUENCE [LARGE SCALE GENOMIC DNA]</scope>
    <source>
        <strain evidence="5 7">A4</strain>
        <strain evidence="4 6">NOV-27</strain>
        <strain evidence="3 8">NOV-5</strain>
        <strain evidence="2 9">NOV-71</strain>
        <strain evidence="1 10">SCRP245</strain>
    </source>
</reference>
<evidence type="ECO:0000313" key="3">
    <source>
        <dbReference type="EMBL" id="KAE9146964.1"/>
    </source>
</evidence>
<dbReference type="Proteomes" id="UP000433483">
    <property type="component" value="Unassembled WGS sequence"/>
</dbReference>
<organism evidence="1 10">
    <name type="scientific">Phytophthora fragariae</name>
    <dbReference type="NCBI Taxonomy" id="53985"/>
    <lineage>
        <taxon>Eukaryota</taxon>
        <taxon>Sar</taxon>
        <taxon>Stramenopiles</taxon>
        <taxon>Oomycota</taxon>
        <taxon>Peronosporomycetes</taxon>
        <taxon>Peronosporales</taxon>
        <taxon>Peronosporaceae</taxon>
        <taxon>Phytophthora</taxon>
    </lineage>
</organism>
<keyword evidence="6" id="KW-1185">Reference proteome</keyword>
<proteinExistence type="predicted"/>
<dbReference type="EMBL" id="QXGB01000238">
    <property type="protein sequence ID" value="KAE9223169.1"/>
    <property type="molecule type" value="Genomic_DNA"/>
</dbReference>
<gene>
    <name evidence="5" type="ORF">PF001_g15115</name>
    <name evidence="4" type="ORF">PF005_g6418</name>
    <name evidence="3" type="ORF">PF006_g8320</name>
    <name evidence="2" type="ORF">PF007_g10967</name>
    <name evidence="1" type="ORF">PF011_g25541</name>
</gene>
<dbReference type="Proteomes" id="UP000437068">
    <property type="component" value="Unassembled WGS sequence"/>
</dbReference>
<dbReference type="EMBL" id="QXFZ01000536">
    <property type="protein sequence ID" value="KAE9112778.1"/>
    <property type="molecule type" value="Genomic_DNA"/>
</dbReference>
<dbReference type="OrthoDB" id="130789at2759"/>
<evidence type="ECO:0000313" key="10">
    <source>
        <dbReference type="Proteomes" id="UP000460718"/>
    </source>
</evidence>
<evidence type="ECO:0000313" key="4">
    <source>
        <dbReference type="EMBL" id="KAE9223169.1"/>
    </source>
</evidence>
<comment type="caution">
    <text evidence="1">The sequence shown here is derived from an EMBL/GenBank/DDBJ whole genome shotgun (WGS) entry which is preliminary data.</text>
</comment>
<evidence type="ECO:0000313" key="7">
    <source>
        <dbReference type="Proteomes" id="UP000437068"/>
    </source>
</evidence>
<dbReference type="AlphaFoldDB" id="A0A6A3HQ90"/>
<dbReference type="EMBL" id="QXGA01000376">
    <property type="protein sequence ID" value="KAE9146964.1"/>
    <property type="molecule type" value="Genomic_DNA"/>
</dbReference>
<sequence>MVRYHALHETCVGFEELRAMFRVAVETTRTRQLTDDFPIDKFT</sequence>
<dbReference type="Proteomes" id="UP000441208">
    <property type="component" value="Unassembled WGS sequence"/>
</dbReference>